<evidence type="ECO:0000313" key="2">
    <source>
        <dbReference type="Proteomes" id="UP000034029"/>
    </source>
</evidence>
<protein>
    <submittedName>
        <fullName evidence="1">Uncharacterized protein</fullName>
    </submittedName>
</protein>
<proteinExistence type="predicted"/>
<reference evidence="1 2" key="1">
    <citation type="journal article" date="2015" name="Int. J. Syst. Evol. Microbiol.">
        <title>Complete genome sequence of Salinicoccus halodurans H3B36, isolated from the Qaidam Basin in China.</title>
        <authorList>
            <person name="Jiang K."/>
            <person name="Xue Y."/>
            <person name="Ma Y."/>
        </authorList>
    </citation>
    <scope>NUCLEOTIDE SEQUENCE [LARGE SCALE GENOMIC DNA]</scope>
    <source>
        <strain evidence="1 2">H3B36</strain>
    </source>
</reference>
<name>A0ABM5T642_9STAP</name>
<dbReference type="Proteomes" id="UP000034029">
    <property type="component" value="Chromosome"/>
</dbReference>
<accession>A0ABM5T642</accession>
<sequence>MTGNVLISVLIWNMHYQEIRHSVLNWQQYVQKSAKHAETSVKNMIMNIVRSVPMPASNVPKRVSKPLKFLLCKKGVHQGKNPVGHLFQVLQLLKQQ</sequence>
<keyword evidence="2" id="KW-1185">Reference proteome</keyword>
<organism evidence="1 2">
    <name type="scientific">Salinicoccus halodurans</name>
    <dbReference type="NCBI Taxonomy" id="407035"/>
    <lineage>
        <taxon>Bacteria</taxon>
        <taxon>Bacillati</taxon>
        <taxon>Bacillota</taxon>
        <taxon>Bacilli</taxon>
        <taxon>Bacillales</taxon>
        <taxon>Staphylococcaceae</taxon>
        <taxon>Salinicoccus</taxon>
    </lineage>
</organism>
<gene>
    <name evidence="1" type="ORF">AAT16_01535</name>
</gene>
<evidence type="ECO:0000313" key="1">
    <source>
        <dbReference type="EMBL" id="AKG73020.1"/>
    </source>
</evidence>
<reference evidence="2" key="2">
    <citation type="submission" date="2015-04" db="EMBL/GenBank/DDBJ databases">
        <title>Complete genome sequence of Salinicoccus halodurans strain H3B36, isolated from the Qaidam basin of China.</title>
        <authorList>
            <person name="Ma Y."/>
            <person name="Jiang K."/>
            <person name="Xue Y."/>
        </authorList>
    </citation>
    <scope>NUCLEOTIDE SEQUENCE [LARGE SCALE GENOMIC DNA]</scope>
    <source>
        <strain evidence="2">H3B36</strain>
    </source>
</reference>
<dbReference type="EMBL" id="CP011366">
    <property type="protein sequence ID" value="AKG73020.1"/>
    <property type="molecule type" value="Genomic_DNA"/>
</dbReference>